<sequence length="389" mass="41024">MTNPVVIVGGGIIGLASAHALCERGVDVLVCEKGSIGSGSTARSAGGIRTQFSTRVNVALSLASLPTWESFEKQFGVDIAFRQVGYLFLARESDTADAFAANVEMQQSLGAVSELLSPAEAAEHCPALNTEAFVAATYAASDGFADPYLALQGYASAVREAGGEIRTKTAVTDIHHEDGGRVTGVTIDTPDGPEQIETATVVNASGPWAKQVAALADIDLAVSPRRRQALVVDPESPIEADTPLTIDLDTGSYFRPEREGAAIVGGEFSTDDPEQNPDHYTESIDLEWAATAIERAADAATYFGPETRIRRGWAGLYAVTPDHHPIIEETVPGFVNAVGFSGHGFQHAPATGKLVAEIIAEGAATTVDISQLTSDRFDKDELLVERNVA</sequence>
<gene>
    <name evidence="3" type="ORF">AArcSt2_09620</name>
</gene>
<dbReference type="Gene3D" id="3.30.9.10">
    <property type="entry name" value="D-Amino Acid Oxidase, subunit A, domain 2"/>
    <property type="match status" value="1"/>
</dbReference>
<dbReference type="InterPro" id="IPR036188">
    <property type="entry name" value="FAD/NAD-bd_sf"/>
</dbReference>
<dbReference type="PANTHER" id="PTHR13847">
    <property type="entry name" value="SARCOSINE DEHYDROGENASE-RELATED"/>
    <property type="match status" value="1"/>
</dbReference>
<comment type="caution">
    <text evidence="3">The sequence shown here is derived from an EMBL/GenBank/DDBJ whole genome shotgun (WGS) entry which is preliminary data.</text>
</comment>
<reference evidence="3" key="1">
    <citation type="journal article" date="2022" name="Syst. Appl. Microbiol.">
        <title>Natronocalculus amylovorans gen. nov., sp. nov., and Natranaeroarchaeum aerophilus sp. nov., dominant culturable amylolytic natronoarchaea from hypersaline soda lakes in southwestern Siberia.</title>
        <authorList>
            <person name="Sorokin D.Y."/>
            <person name="Elcheninov A.G."/>
            <person name="Khizhniak T.V."/>
            <person name="Koenen M."/>
            <person name="Bale N.J."/>
            <person name="Damste J.S.S."/>
            <person name="Kublanov I.V."/>
        </authorList>
    </citation>
    <scope>NUCLEOTIDE SEQUENCE</scope>
    <source>
        <strain evidence="3">AArc-St2</strain>
    </source>
</reference>
<dbReference type="AlphaFoldDB" id="A0AAE3FX50"/>
<protein>
    <submittedName>
        <fullName evidence="3">FAD-binding oxidoreductase</fullName>
    </submittedName>
</protein>
<reference evidence="3" key="2">
    <citation type="submission" date="2022-02" db="EMBL/GenBank/DDBJ databases">
        <authorList>
            <person name="Elcheninov A.G."/>
            <person name="Sorokin D.Y."/>
            <person name="Kublanov I.V."/>
        </authorList>
    </citation>
    <scope>NUCLEOTIDE SEQUENCE</scope>
    <source>
        <strain evidence="3">AArc-St2</strain>
    </source>
</reference>
<feature type="domain" description="FAD dependent oxidoreductase" evidence="2">
    <location>
        <begin position="5"/>
        <end position="357"/>
    </location>
</feature>
<evidence type="ECO:0000313" key="4">
    <source>
        <dbReference type="Proteomes" id="UP001203207"/>
    </source>
</evidence>
<dbReference type="GO" id="GO:0005737">
    <property type="term" value="C:cytoplasm"/>
    <property type="evidence" value="ECO:0007669"/>
    <property type="project" value="TreeGrafter"/>
</dbReference>
<name>A0AAE3FX50_9EURY</name>
<evidence type="ECO:0000313" key="3">
    <source>
        <dbReference type="EMBL" id="MCL9817202.1"/>
    </source>
</evidence>
<dbReference type="Gene3D" id="3.50.50.60">
    <property type="entry name" value="FAD/NAD(P)-binding domain"/>
    <property type="match status" value="1"/>
</dbReference>
<dbReference type="Pfam" id="PF01266">
    <property type="entry name" value="DAO"/>
    <property type="match status" value="1"/>
</dbReference>
<keyword evidence="1" id="KW-0560">Oxidoreductase</keyword>
<dbReference type="SUPFAM" id="SSF51905">
    <property type="entry name" value="FAD/NAD(P)-binding domain"/>
    <property type="match status" value="1"/>
</dbReference>
<dbReference type="EMBL" id="JAKRVX010000003">
    <property type="protein sequence ID" value="MCL9817202.1"/>
    <property type="molecule type" value="Genomic_DNA"/>
</dbReference>
<evidence type="ECO:0000259" key="2">
    <source>
        <dbReference type="Pfam" id="PF01266"/>
    </source>
</evidence>
<accession>A0AAE3FX50</accession>
<evidence type="ECO:0000256" key="1">
    <source>
        <dbReference type="ARBA" id="ARBA00023002"/>
    </source>
</evidence>
<dbReference type="InterPro" id="IPR006076">
    <property type="entry name" value="FAD-dep_OxRdtase"/>
</dbReference>
<organism evidence="3 4">
    <name type="scientific">Natronocalculus amylovorans</name>
    <dbReference type="NCBI Taxonomy" id="2917812"/>
    <lineage>
        <taxon>Archaea</taxon>
        <taxon>Methanobacteriati</taxon>
        <taxon>Methanobacteriota</taxon>
        <taxon>Stenosarchaea group</taxon>
        <taxon>Halobacteria</taxon>
        <taxon>Halobacteriales</taxon>
        <taxon>Haloferacaceae</taxon>
        <taxon>Natronocalculus</taxon>
    </lineage>
</organism>
<dbReference type="PANTHER" id="PTHR13847:SF287">
    <property type="entry name" value="FAD-DEPENDENT OXIDOREDUCTASE DOMAIN-CONTAINING PROTEIN 1"/>
    <property type="match status" value="1"/>
</dbReference>
<dbReference type="RefSeq" id="WP_250584224.1">
    <property type="nucleotide sequence ID" value="NZ_JAKRVX010000003.1"/>
</dbReference>
<dbReference type="GO" id="GO:0016491">
    <property type="term" value="F:oxidoreductase activity"/>
    <property type="evidence" value="ECO:0007669"/>
    <property type="project" value="UniProtKB-KW"/>
</dbReference>
<dbReference type="Proteomes" id="UP001203207">
    <property type="component" value="Unassembled WGS sequence"/>
</dbReference>
<proteinExistence type="predicted"/>
<keyword evidence="4" id="KW-1185">Reference proteome</keyword>